<reference evidence="14" key="1">
    <citation type="submission" date="2011-06" db="EMBL/GenBank/DDBJ databases">
        <title>Complete genome sequence of Paenibacillus mucilaginosus KNP414.</title>
        <authorList>
            <person name="Wang J."/>
            <person name="Hu S."/>
            <person name="Hu X."/>
            <person name="Zhang B."/>
            <person name="Dong D."/>
            <person name="Zhang S."/>
            <person name="Zhao K."/>
            <person name="Wu D."/>
        </authorList>
    </citation>
    <scope>NUCLEOTIDE SEQUENCE [LARGE SCALE GENOMIC DNA]</scope>
    <source>
        <strain evidence="14">KNP414</strain>
    </source>
</reference>
<dbReference type="InterPro" id="IPR034291">
    <property type="entry name" value="TMP_synthase"/>
</dbReference>
<dbReference type="InterPro" id="IPR036206">
    <property type="entry name" value="ThiamineP_synth_sf"/>
</dbReference>
<evidence type="ECO:0000256" key="11">
    <source>
        <dbReference type="RuleBase" id="RU004253"/>
    </source>
</evidence>
<comment type="catalytic activity">
    <reaction evidence="6 9 10">
        <text>4-methyl-5-(2-phosphooxyethyl)-thiazole + 4-amino-2-methyl-5-(diphosphooxymethyl)pyrimidine + H(+) = thiamine phosphate + diphosphate</text>
        <dbReference type="Rhea" id="RHEA:22328"/>
        <dbReference type="ChEBI" id="CHEBI:15378"/>
        <dbReference type="ChEBI" id="CHEBI:33019"/>
        <dbReference type="ChEBI" id="CHEBI:37575"/>
        <dbReference type="ChEBI" id="CHEBI:57841"/>
        <dbReference type="ChEBI" id="CHEBI:58296"/>
        <dbReference type="EC" id="2.5.1.3"/>
    </reaction>
</comment>
<feature type="binding site" evidence="9">
    <location>
        <position position="142"/>
    </location>
    <ligand>
        <name>4-amino-2-methyl-5-(diphosphooxymethyl)pyrimidine</name>
        <dbReference type="ChEBI" id="CHEBI:57841"/>
    </ligand>
</feature>
<feature type="binding site" evidence="9">
    <location>
        <position position="113"/>
    </location>
    <ligand>
        <name>4-amino-2-methyl-5-(diphosphooxymethyl)pyrimidine</name>
        <dbReference type="ChEBI" id="CHEBI:57841"/>
    </ligand>
</feature>
<dbReference type="GO" id="GO:0009229">
    <property type="term" value="P:thiamine diphosphate biosynthetic process"/>
    <property type="evidence" value="ECO:0007669"/>
    <property type="project" value="UniProtKB-UniRule"/>
</dbReference>
<dbReference type="UniPathway" id="UPA00060">
    <property type="reaction ID" value="UER00141"/>
</dbReference>
<feature type="binding site" evidence="9">
    <location>
        <position position="75"/>
    </location>
    <ligand>
        <name>Mg(2+)</name>
        <dbReference type="ChEBI" id="CHEBI:18420"/>
    </ligand>
</feature>
<dbReference type="GO" id="GO:0005737">
    <property type="term" value="C:cytoplasm"/>
    <property type="evidence" value="ECO:0007669"/>
    <property type="project" value="TreeGrafter"/>
</dbReference>
<feature type="binding site" evidence="9">
    <location>
        <begin position="191"/>
        <end position="192"/>
    </location>
    <ligand>
        <name>2-[(2R,5Z)-2-carboxy-4-methylthiazol-5(2H)-ylidene]ethyl phosphate</name>
        <dbReference type="ChEBI" id="CHEBI:62899"/>
    </ligand>
</feature>
<keyword evidence="3 9" id="KW-0479">Metal-binding</keyword>
<feature type="binding site" evidence="9">
    <location>
        <position position="94"/>
    </location>
    <ligand>
        <name>Mg(2+)</name>
        <dbReference type="ChEBI" id="CHEBI:18420"/>
    </ligand>
</feature>
<evidence type="ECO:0000256" key="10">
    <source>
        <dbReference type="RuleBase" id="RU003826"/>
    </source>
</evidence>
<dbReference type="PANTHER" id="PTHR20857:SF15">
    <property type="entry name" value="THIAMINE-PHOSPHATE SYNTHASE"/>
    <property type="match status" value="1"/>
</dbReference>
<dbReference type="HOGENOM" id="CLU_018272_3_2_9"/>
<keyword evidence="4 9" id="KW-0460">Magnesium</keyword>
<comment type="catalytic activity">
    <reaction evidence="7 9 10">
        <text>2-(2-carboxy-4-methylthiazol-5-yl)ethyl phosphate + 4-amino-2-methyl-5-(diphosphooxymethyl)pyrimidine + 2 H(+) = thiamine phosphate + CO2 + diphosphate</text>
        <dbReference type="Rhea" id="RHEA:47848"/>
        <dbReference type="ChEBI" id="CHEBI:15378"/>
        <dbReference type="ChEBI" id="CHEBI:16526"/>
        <dbReference type="ChEBI" id="CHEBI:33019"/>
        <dbReference type="ChEBI" id="CHEBI:37575"/>
        <dbReference type="ChEBI" id="CHEBI:57841"/>
        <dbReference type="ChEBI" id="CHEBI:62890"/>
        <dbReference type="EC" id="2.5.1.3"/>
    </reaction>
</comment>
<dbReference type="InterPro" id="IPR022998">
    <property type="entry name" value="ThiamineP_synth_TenI"/>
</dbReference>
<keyword evidence="5 9" id="KW-0784">Thiamine biosynthesis</keyword>
<keyword evidence="2 9" id="KW-0808">Transferase</keyword>
<organism evidence="13 14">
    <name type="scientific">Paenibacillus mucilaginosus (strain KNP414)</name>
    <dbReference type="NCBI Taxonomy" id="1036673"/>
    <lineage>
        <taxon>Bacteria</taxon>
        <taxon>Bacillati</taxon>
        <taxon>Bacillota</taxon>
        <taxon>Bacilli</taxon>
        <taxon>Bacillales</taxon>
        <taxon>Paenibacillaceae</taxon>
        <taxon>Paenibacillus</taxon>
    </lineage>
</organism>
<name>F8F912_PAEMK</name>
<evidence type="ECO:0000256" key="9">
    <source>
        <dbReference type="HAMAP-Rule" id="MF_00097"/>
    </source>
</evidence>
<gene>
    <name evidence="9" type="primary">thiE</name>
    <name evidence="13" type="ordered locus">KNP414_03922</name>
</gene>
<dbReference type="EC" id="2.5.1.3" evidence="9"/>
<feature type="binding site" evidence="9">
    <location>
        <begin position="139"/>
        <end position="141"/>
    </location>
    <ligand>
        <name>2-[(2R,5Z)-2-carboxy-4-methylthiazol-5(2H)-ylidene]ethyl phosphate</name>
        <dbReference type="ChEBI" id="CHEBI:62899"/>
    </ligand>
</feature>
<evidence type="ECO:0000256" key="6">
    <source>
        <dbReference type="ARBA" id="ARBA00047334"/>
    </source>
</evidence>
<dbReference type="PANTHER" id="PTHR20857">
    <property type="entry name" value="THIAMINE-PHOSPHATE PYROPHOSPHORYLASE"/>
    <property type="match status" value="1"/>
</dbReference>
<evidence type="ECO:0000256" key="8">
    <source>
        <dbReference type="ARBA" id="ARBA00047883"/>
    </source>
</evidence>
<feature type="binding site" evidence="9">
    <location>
        <begin position="42"/>
        <end position="46"/>
    </location>
    <ligand>
        <name>4-amino-2-methyl-5-(diphosphooxymethyl)pyrimidine</name>
        <dbReference type="ChEBI" id="CHEBI:57841"/>
    </ligand>
</feature>
<dbReference type="Gene3D" id="3.20.20.70">
    <property type="entry name" value="Aldolase class I"/>
    <property type="match status" value="1"/>
</dbReference>
<dbReference type="Pfam" id="PF02581">
    <property type="entry name" value="TMP-TENI"/>
    <property type="match status" value="1"/>
</dbReference>
<accession>F8F912</accession>
<proteinExistence type="inferred from homology"/>
<dbReference type="AlphaFoldDB" id="F8F912"/>
<comment type="catalytic activity">
    <reaction evidence="8 9 10">
        <text>2-[(2R,5Z)-2-carboxy-4-methylthiazol-5(2H)-ylidene]ethyl phosphate + 4-amino-2-methyl-5-(diphosphooxymethyl)pyrimidine + 2 H(+) = thiamine phosphate + CO2 + diphosphate</text>
        <dbReference type="Rhea" id="RHEA:47844"/>
        <dbReference type="ChEBI" id="CHEBI:15378"/>
        <dbReference type="ChEBI" id="CHEBI:16526"/>
        <dbReference type="ChEBI" id="CHEBI:33019"/>
        <dbReference type="ChEBI" id="CHEBI:37575"/>
        <dbReference type="ChEBI" id="CHEBI:57841"/>
        <dbReference type="ChEBI" id="CHEBI:62899"/>
        <dbReference type="EC" id="2.5.1.3"/>
    </reaction>
</comment>
<dbReference type="RefSeq" id="WP_013917616.1">
    <property type="nucleotide sequence ID" value="NC_015690.1"/>
</dbReference>
<comment type="pathway">
    <text evidence="1 9 11">Cofactor biosynthesis; thiamine diphosphate biosynthesis; thiamine phosphate from 4-amino-2-methyl-5-diphosphomethylpyrimidine and 4-methyl-5-(2-phosphoethyl)-thiazole: step 1/1.</text>
</comment>
<dbReference type="Proteomes" id="UP000006620">
    <property type="component" value="Chromosome"/>
</dbReference>
<evidence type="ECO:0000259" key="12">
    <source>
        <dbReference type="Pfam" id="PF02581"/>
    </source>
</evidence>
<comment type="similarity">
    <text evidence="9 10">Belongs to the thiamine-phosphate synthase family.</text>
</comment>
<evidence type="ECO:0000256" key="1">
    <source>
        <dbReference type="ARBA" id="ARBA00005165"/>
    </source>
</evidence>
<dbReference type="GO" id="GO:0004789">
    <property type="term" value="F:thiamine-phosphate diphosphorylase activity"/>
    <property type="evidence" value="ECO:0007669"/>
    <property type="project" value="UniProtKB-UniRule"/>
</dbReference>
<reference evidence="13 14" key="2">
    <citation type="journal article" date="2013" name="Genome Announc.">
        <title>Genome Sequence of Growth-Improving Paenibacillus mucilaginosus Strain KNP414.</title>
        <authorList>
            <person name="Lu J.J."/>
            <person name="Wang J.F."/>
            <person name="Hu X.F."/>
        </authorList>
    </citation>
    <scope>NUCLEOTIDE SEQUENCE [LARGE SCALE GENOMIC DNA]</scope>
    <source>
        <strain evidence="13 14">KNP414</strain>
    </source>
</reference>
<evidence type="ECO:0000256" key="7">
    <source>
        <dbReference type="ARBA" id="ARBA00047851"/>
    </source>
</evidence>
<evidence type="ECO:0000313" key="14">
    <source>
        <dbReference type="Proteomes" id="UP000006620"/>
    </source>
</evidence>
<dbReference type="CDD" id="cd00564">
    <property type="entry name" value="TMP_TenI"/>
    <property type="match status" value="1"/>
</dbReference>
<comment type="cofactor">
    <cofactor evidence="9">
        <name>Mg(2+)</name>
        <dbReference type="ChEBI" id="CHEBI:18420"/>
    </cofactor>
    <text evidence="9">Binds 1 Mg(2+) ion per subunit.</text>
</comment>
<evidence type="ECO:0000313" key="13">
    <source>
        <dbReference type="EMBL" id="AEI42460.1"/>
    </source>
</evidence>
<dbReference type="NCBIfam" id="TIGR00693">
    <property type="entry name" value="thiE"/>
    <property type="match status" value="1"/>
</dbReference>
<dbReference type="GO" id="GO:0000287">
    <property type="term" value="F:magnesium ion binding"/>
    <property type="evidence" value="ECO:0007669"/>
    <property type="project" value="UniProtKB-UniRule"/>
</dbReference>
<dbReference type="HAMAP" id="MF_00097">
    <property type="entry name" value="TMP_synthase"/>
    <property type="match status" value="1"/>
</dbReference>
<feature type="domain" description="Thiamine phosphate synthase/TenI" evidence="12">
    <location>
        <begin position="12"/>
        <end position="194"/>
    </location>
</feature>
<comment type="function">
    <text evidence="9">Condenses 4-methyl-5-(beta-hydroxyethyl)thiazole monophosphate (THZ-P) and 2-methyl-4-amino-5-hydroxymethyl pyrimidine pyrophosphate (HMP-PP) to form thiamine monophosphate (TMP).</text>
</comment>
<evidence type="ECO:0000256" key="2">
    <source>
        <dbReference type="ARBA" id="ARBA00022679"/>
    </source>
</evidence>
<dbReference type="SUPFAM" id="SSF51391">
    <property type="entry name" value="Thiamin phosphate synthase"/>
    <property type="match status" value="1"/>
</dbReference>
<protein>
    <recommendedName>
        <fullName evidence="9">Thiamine-phosphate synthase</fullName>
        <shortName evidence="9">TP synthase</shortName>
        <shortName evidence="9">TPS</shortName>
        <ecNumber evidence="9">2.5.1.3</ecNumber>
    </recommendedName>
    <alternativeName>
        <fullName evidence="9">Thiamine-phosphate pyrophosphorylase</fullName>
        <shortName evidence="9">TMP pyrophosphorylase</shortName>
        <shortName evidence="9">TMP-PPase</shortName>
    </alternativeName>
</protein>
<dbReference type="InterPro" id="IPR013785">
    <property type="entry name" value="Aldolase_TIM"/>
</dbReference>
<sequence>MYRSSLHDTLSVYLVTDTAGYEHRSAAEIVRAAVAGGVTLVQLRDKQAQLRDVLPAGREIRELCRSAGIPFVVNDRADLALLLEADGVHVGQDDLPAQEARRLLGPDAIIGVSAGTMEEAEWAVAQGADYLGVGPVYATASKKDAGEAIGTDLIARIRSRWPQLPLVGIGGIHQGNAAPVLASGAQGVAVISAITRQSDPQSAARGLADVCRRR</sequence>
<dbReference type="KEGG" id="pms:KNP414_03922"/>
<evidence type="ECO:0000256" key="4">
    <source>
        <dbReference type="ARBA" id="ARBA00022842"/>
    </source>
</evidence>
<dbReference type="PATRIC" id="fig|1036673.3.peg.3604"/>
<evidence type="ECO:0000256" key="3">
    <source>
        <dbReference type="ARBA" id="ARBA00022723"/>
    </source>
</evidence>
<dbReference type="GO" id="GO:0009228">
    <property type="term" value="P:thiamine biosynthetic process"/>
    <property type="evidence" value="ECO:0007669"/>
    <property type="project" value="UniProtKB-KW"/>
</dbReference>
<feature type="binding site" evidence="9">
    <location>
        <position position="171"/>
    </location>
    <ligand>
        <name>2-[(2R,5Z)-2-carboxy-4-methylthiazol-5(2H)-ylidene]ethyl phosphate</name>
        <dbReference type="ChEBI" id="CHEBI:62899"/>
    </ligand>
</feature>
<dbReference type="FunFam" id="3.20.20.70:FF:000096">
    <property type="entry name" value="Thiamine-phosphate synthase"/>
    <property type="match status" value="1"/>
</dbReference>
<feature type="binding site" evidence="9">
    <location>
        <position position="74"/>
    </location>
    <ligand>
        <name>4-amino-2-methyl-5-(diphosphooxymethyl)pyrimidine</name>
        <dbReference type="ChEBI" id="CHEBI:57841"/>
    </ligand>
</feature>
<evidence type="ECO:0000256" key="5">
    <source>
        <dbReference type="ARBA" id="ARBA00022977"/>
    </source>
</evidence>
<dbReference type="EMBL" id="CP002869">
    <property type="protein sequence ID" value="AEI42460.1"/>
    <property type="molecule type" value="Genomic_DNA"/>
</dbReference>